<dbReference type="GO" id="GO:0003723">
    <property type="term" value="F:RNA binding"/>
    <property type="evidence" value="ECO:0007669"/>
    <property type="project" value="InterPro"/>
</dbReference>
<feature type="compositionally biased region" description="Basic and acidic residues" evidence="8">
    <location>
        <begin position="637"/>
        <end position="729"/>
    </location>
</feature>
<dbReference type="InterPro" id="IPR003890">
    <property type="entry name" value="MIF4G-like_typ-3"/>
</dbReference>
<feature type="compositionally biased region" description="Basic residues" evidence="8">
    <location>
        <begin position="781"/>
        <end position="796"/>
    </location>
</feature>
<feature type="compositionally biased region" description="Basic residues" evidence="8">
    <location>
        <begin position="750"/>
        <end position="761"/>
    </location>
</feature>
<dbReference type="FunCoup" id="H2YKS5">
    <property type="interactions" value="522"/>
</dbReference>
<keyword evidence="5" id="KW-0539">Nucleus</keyword>
<evidence type="ECO:0000256" key="7">
    <source>
        <dbReference type="ARBA" id="ARBA00042174"/>
    </source>
</evidence>
<comment type="subcellular location">
    <subcellularLocation>
        <location evidence="1">Nucleus speckle</location>
    </subcellularLocation>
</comment>
<dbReference type="eggNOG" id="KOG2140">
    <property type="taxonomic scope" value="Eukaryota"/>
</dbReference>
<dbReference type="InterPro" id="IPR050781">
    <property type="entry name" value="CWC22_splicing_factor"/>
</dbReference>
<dbReference type="SMART" id="SM00544">
    <property type="entry name" value="MA3"/>
    <property type="match status" value="1"/>
</dbReference>
<evidence type="ECO:0000313" key="11">
    <source>
        <dbReference type="Proteomes" id="UP000007875"/>
    </source>
</evidence>
<dbReference type="FunFam" id="1.25.40.180:FF:000004">
    <property type="entry name" value="pre-mRNA-splicing factor CWC22 homolog"/>
    <property type="match status" value="1"/>
</dbReference>
<dbReference type="GO" id="GO:0016607">
    <property type="term" value="C:nuclear speck"/>
    <property type="evidence" value="ECO:0007669"/>
    <property type="project" value="UniProtKB-SubCell"/>
</dbReference>
<protein>
    <recommendedName>
        <fullName evidence="6">Pre-mRNA-splicing factor CWC22 homolog</fullName>
    </recommendedName>
    <alternativeName>
        <fullName evidence="7">Nucampholin homolog</fullName>
    </alternativeName>
</protein>
<dbReference type="GO" id="GO:0071013">
    <property type="term" value="C:catalytic step 2 spliceosome"/>
    <property type="evidence" value="ECO:0007669"/>
    <property type="project" value="TreeGrafter"/>
</dbReference>
<evidence type="ECO:0000256" key="1">
    <source>
        <dbReference type="ARBA" id="ARBA00004324"/>
    </source>
</evidence>
<feature type="domain" description="MI" evidence="9">
    <location>
        <begin position="345"/>
        <end position="461"/>
    </location>
</feature>
<accession>H2YKS5</accession>
<proteinExistence type="inferred from homology"/>
<dbReference type="Ensembl" id="ENSCSAVT00000006002.1">
    <property type="protein sequence ID" value="ENSCSAVP00000005927.1"/>
    <property type="gene ID" value="ENSCSAVG00000003537.1"/>
</dbReference>
<evidence type="ECO:0000259" key="9">
    <source>
        <dbReference type="PROSITE" id="PS51366"/>
    </source>
</evidence>
<feature type="compositionally biased region" description="Polar residues" evidence="8">
    <location>
        <begin position="624"/>
        <end position="635"/>
    </location>
</feature>
<keyword evidence="4" id="KW-0508">mRNA splicing</keyword>
<dbReference type="OMA" id="ILTEDMR"/>
<dbReference type="PROSITE" id="PS51366">
    <property type="entry name" value="MI"/>
    <property type="match status" value="1"/>
</dbReference>
<feature type="region of interest" description="Disordered" evidence="8">
    <location>
        <begin position="1"/>
        <end position="21"/>
    </location>
</feature>
<feature type="region of interest" description="Disordered" evidence="8">
    <location>
        <begin position="558"/>
        <end position="810"/>
    </location>
</feature>
<evidence type="ECO:0000256" key="3">
    <source>
        <dbReference type="ARBA" id="ARBA00022664"/>
    </source>
</evidence>
<dbReference type="InterPro" id="IPR003891">
    <property type="entry name" value="Initiation_fac_eIF4g_MI"/>
</dbReference>
<keyword evidence="3" id="KW-0507">mRNA processing</keyword>
<feature type="compositionally biased region" description="Low complexity" evidence="8">
    <location>
        <begin position="560"/>
        <end position="579"/>
    </location>
</feature>
<dbReference type="InParanoid" id="H2YKS5"/>
<dbReference type="InterPro" id="IPR016024">
    <property type="entry name" value="ARM-type_fold"/>
</dbReference>
<feature type="compositionally biased region" description="Acidic residues" evidence="8">
    <location>
        <begin position="596"/>
        <end position="609"/>
    </location>
</feature>
<evidence type="ECO:0000256" key="2">
    <source>
        <dbReference type="ARBA" id="ARBA00006856"/>
    </source>
</evidence>
<dbReference type="Pfam" id="PF02854">
    <property type="entry name" value="MIF4G"/>
    <property type="match status" value="1"/>
</dbReference>
<dbReference type="Pfam" id="PF02847">
    <property type="entry name" value="MA3"/>
    <property type="match status" value="1"/>
</dbReference>
<evidence type="ECO:0000313" key="10">
    <source>
        <dbReference type="Ensembl" id="ENSCSAVP00000005927.1"/>
    </source>
</evidence>
<evidence type="ECO:0000256" key="6">
    <source>
        <dbReference type="ARBA" id="ARBA00040488"/>
    </source>
</evidence>
<dbReference type="AlphaFoldDB" id="H2YKS5"/>
<keyword evidence="11" id="KW-1185">Reference proteome</keyword>
<dbReference type="Gene3D" id="1.25.40.180">
    <property type="match status" value="2"/>
</dbReference>
<sequence>RDEPPTKRKKPDENKIETKTGGAYIPPAKLRMMQQQITDKQSAEFQRLSWEALKKSINGLTNKVNKSNIKDIVQEIFQENIVRGRGILARAIIVAQNASPTFTQVYSALTAIINSRYPQNGELILRRVVSQFRKSFRRNQKDTCLHSVQFIAHLINQQVAHEILGLQILTLMLETPTDDSVEVAIGFLKECGQKLGELSPRGLAAVFERLRVILHEQQLEKRVQYMIEVMFAIRKDGFKEHPSVLPELDLVDESDQFTHMLTIDDDNVEGLEMGLNVFRVDPDFLQSEENYKQIKKDILAESSDGSGSSGSSESSSEEEEEGKMSQYHEEKTMEIEDRTETNLVAIRRTIYLAIQSSLSFEECAHKILKMEFAEKDYGEICAMIIDCCSQQRTYEKFFGLLGGRFCLLKKEFMEHFENLFREQYDAIHRLETNKLRNVAKFFAHLLHSDSLAWSVLSNIIITEDTTTSSSRIFIKIMFQEMAEYMGIAKLNERLKDPTLSPFFEGLFPRDNPKNSRFSINFFTSIGLGGVTDDLREHLKVSTIQLSQKIQAEKLAALNVDSSTSSSSDESSDSSSSSSEKSTKKSKRKKSSSEESSSSEEEDSSSEESDQPVRMKSAVIAVVNKKNQSPEVATSDSEPEKRDDEKESTRERRRGEEGREDVRRRKDEQEVDDQRKRDLESDISRKIRSERSRHAYGEDDGKENEEQRSHTRRDERRRDRSRSRERYHDKNRSRKYSPQRRERSPENLEKRRTKKLSKKPNRKSSSSDDSSDDYNSKDNRTKVKISSRREKTKKSHLKHSETEDSDSDSSS</sequence>
<dbReference type="SUPFAM" id="SSF48371">
    <property type="entry name" value="ARM repeat"/>
    <property type="match status" value="1"/>
</dbReference>
<dbReference type="GeneTree" id="ENSGT00940000153458"/>
<feature type="compositionally biased region" description="Basic and acidic residues" evidence="8">
    <location>
        <begin position="322"/>
        <end position="335"/>
    </location>
</feature>
<dbReference type="GO" id="GO:0000398">
    <property type="term" value="P:mRNA splicing, via spliceosome"/>
    <property type="evidence" value="ECO:0007669"/>
    <property type="project" value="TreeGrafter"/>
</dbReference>
<dbReference type="STRING" id="51511.ENSCSAVP00000005927"/>
<evidence type="ECO:0000256" key="8">
    <source>
        <dbReference type="SAM" id="MobiDB-lite"/>
    </source>
</evidence>
<evidence type="ECO:0000256" key="4">
    <source>
        <dbReference type="ARBA" id="ARBA00023187"/>
    </source>
</evidence>
<dbReference type="Proteomes" id="UP000007875">
    <property type="component" value="Unassembled WGS sequence"/>
</dbReference>
<reference evidence="11" key="1">
    <citation type="submission" date="2003-08" db="EMBL/GenBank/DDBJ databases">
        <authorList>
            <person name="Birren B."/>
            <person name="Nusbaum C."/>
            <person name="Abebe A."/>
            <person name="Abouelleil A."/>
            <person name="Adekoya E."/>
            <person name="Ait-zahra M."/>
            <person name="Allen N."/>
            <person name="Allen T."/>
            <person name="An P."/>
            <person name="Anderson M."/>
            <person name="Anderson S."/>
            <person name="Arachchi H."/>
            <person name="Armbruster J."/>
            <person name="Bachantsang P."/>
            <person name="Baldwin J."/>
            <person name="Barry A."/>
            <person name="Bayul T."/>
            <person name="Blitshsteyn B."/>
            <person name="Bloom T."/>
            <person name="Blye J."/>
            <person name="Boguslavskiy L."/>
            <person name="Borowsky M."/>
            <person name="Boukhgalter B."/>
            <person name="Brunache A."/>
            <person name="Butler J."/>
            <person name="Calixte N."/>
            <person name="Calvo S."/>
            <person name="Camarata J."/>
            <person name="Campo K."/>
            <person name="Chang J."/>
            <person name="Cheshatsang Y."/>
            <person name="Citroen M."/>
            <person name="Collymore A."/>
            <person name="Considine T."/>
            <person name="Cook A."/>
            <person name="Cooke P."/>
            <person name="Corum B."/>
            <person name="Cuomo C."/>
            <person name="David R."/>
            <person name="Dawoe T."/>
            <person name="Degray S."/>
            <person name="Dodge S."/>
            <person name="Dooley K."/>
            <person name="Dorje P."/>
            <person name="Dorjee K."/>
            <person name="Dorris L."/>
            <person name="Duffey N."/>
            <person name="Dupes A."/>
            <person name="Elkins T."/>
            <person name="Engels R."/>
            <person name="Erickson J."/>
            <person name="Farina A."/>
            <person name="Faro S."/>
            <person name="Ferreira P."/>
            <person name="Fischer H."/>
            <person name="Fitzgerald M."/>
            <person name="Foley K."/>
            <person name="Gage D."/>
            <person name="Galagan J."/>
            <person name="Gearin G."/>
            <person name="Gnerre S."/>
            <person name="Gnirke A."/>
            <person name="Goyette A."/>
            <person name="Graham J."/>
            <person name="Grandbois E."/>
            <person name="Gyaltsen K."/>
            <person name="Hafez N."/>
            <person name="Hagopian D."/>
            <person name="Hagos B."/>
            <person name="Hall J."/>
            <person name="Hatcher B."/>
            <person name="Heller A."/>
            <person name="Higgins H."/>
            <person name="Honan T."/>
            <person name="Horn A."/>
            <person name="Houde N."/>
            <person name="Hughes L."/>
            <person name="Hulme W."/>
            <person name="Husby E."/>
            <person name="Iliev I."/>
            <person name="Jaffe D."/>
            <person name="Jones C."/>
            <person name="Kamal M."/>
            <person name="Kamat A."/>
            <person name="Kamvysselis M."/>
            <person name="Karlsson E."/>
            <person name="Kells C."/>
            <person name="Kieu A."/>
            <person name="Kisner P."/>
            <person name="Kodira C."/>
            <person name="Kulbokas E."/>
            <person name="Labutti K."/>
            <person name="Lama D."/>
            <person name="Landers T."/>
            <person name="Leger J."/>
            <person name="Levine S."/>
            <person name="Lewis D."/>
            <person name="Lewis T."/>
            <person name="Lindblad-toh K."/>
            <person name="Liu X."/>
            <person name="Lokyitsang T."/>
            <person name="Lokyitsang Y."/>
            <person name="Lucien O."/>
            <person name="Lui A."/>
            <person name="Ma L.J."/>
            <person name="Mabbitt R."/>
            <person name="Macdonald J."/>
            <person name="Maclean C."/>
            <person name="Major J."/>
            <person name="Manning J."/>
            <person name="Marabella R."/>
            <person name="Maru K."/>
            <person name="Matthews C."/>
            <person name="Mauceli E."/>
            <person name="Mccarthy M."/>
            <person name="Mcdonough S."/>
            <person name="Mcghee T."/>
            <person name="Meldrim J."/>
            <person name="Meneus L."/>
            <person name="Mesirov J."/>
            <person name="Mihalev A."/>
            <person name="Mihova T."/>
            <person name="Mikkelsen T."/>
            <person name="Mlenga V."/>
            <person name="Moru K."/>
            <person name="Mozes J."/>
            <person name="Mulrain L."/>
            <person name="Munson G."/>
            <person name="Naylor J."/>
            <person name="Newes C."/>
            <person name="Nguyen C."/>
            <person name="Nguyen N."/>
            <person name="Nguyen T."/>
            <person name="Nicol R."/>
            <person name="Nielsen C."/>
            <person name="Nizzari M."/>
            <person name="Norbu C."/>
            <person name="Norbu N."/>
            <person name="O'donnell P."/>
            <person name="Okoawo O."/>
            <person name="O'leary S."/>
            <person name="Omotosho B."/>
            <person name="O'neill K."/>
            <person name="Osman S."/>
            <person name="Parker S."/>
            <person name="Perrin D."/>
            <person name="Phunkhang P."/>
            <person name="Piqani B."/>
            <person name="Purcell S."/>
            <person name="Rachupka T."/>
            <person name="Ramasamy U."/>
            <person name="Rameau R."/>
            <person name="Ray V."/>
            <person name="Raymond C."/>
            <person name="Retta R."/>
            <person name="Richardson S."/>
            <person name="Rise C."/>
            <person name="Rodriguez J."/>
            <person name="Rogers J."/>
            <person name="Rogov P."/>
            <person name="Rutman M."/>
            <person name="Schupbach R."/>
            <person name="Seaman C."/>
            <person name="Settipalli S."/>
            <person name="Sharpe T."/>
            <person name="Sheridan J."/>
            <person name="Sherpa N."/>
            <person name="Shi J."/>
            <person name="Smirnov S."/>
            <person name="Smith C."/>
            <person name="Sougnez C."/>
            <person name="Spencer B."/>
            <person name="Stalker J."/>
            <person name="Stange-thomann N."/>
            <person name="Stavropoulos S."/>
            <person name="Stetson K."/>
            <person name="Stone C."/>
            <person name="Stone S."/>
            <person name="Stubbs M."/>
            <person name="Talamas J."/>
            <person name="Tchuinga P."/>
            <person name="Tenzing P."/>
            <person name="Tesfaye S."/>
            <person name="Theodore J."/>
            <person name="Thoulutsang Y."/>
            <person name="Topham K."/>
            <person name="Towey S."/>
            <person name="Tsamla T."/>
            <person name="Tsomo N."/>
            <person name="Vallee D."/>
            <person name="Vassiliev H."/>
            <person name="Venkataraman V."/>
            <person name="Vinson J."/>
            <person name="Vo A."/>
            <person name="Wade C."/>
            <person name="Wang S."/>
            <person name="Wangchuk T."/>
            <person name="Wangdi T."/>
            <person name="Whittaker C."/>
            <person name="Wilkinson J."/>
            <person name="Wu Y."/>
            <person name="Wyman D."/>
            <person name="Yadav S."/>
            <person name="Yang S."/>
            <person name="Yang X."/>
            <person name="Yeager S."/>
            <person name="Yee E."/>
            <person name="Young G."/>
            <person name="Zainoun J."/>
            <person name="Zembeck L."/>
            <person name="Zimmer A."/>
            <person name="Zody M."/>
            <person name="Lander E."/>
        </authorList>
    </citation>
    <scope>NUCLEOTIDE SEQUENCE [LARGE SCALE GENOMIC DNA]</scope>
</reference>
<evidence type="ECO:0000256" key="5">
    <source>
        <dbReference type="ARBA" id="ARBA00023242"/>
    </source>
</evidence>
<dbReference type="SMART" id="SM00543">
    <property type="entry name" value="MIF4G"/>
    <property type="match status" value="1"/>
</dbReference>
<organism evidence="10 11">
    <name type="scientific">Ciona savignyi</name>
    <name type="common">Pacific transparent sea squirt</name>
    <dbReference type="NCBI Taxonomy" id="51511"/>
    <lineage>
        <taxon>Eukaryota</taxon>
        <taxon>Metazoa</taxon>
        <taxon>Chordata</taxon>
        <taxon>Tunicata</taxon>
        <taxon>Ascidiacea</taxon>
        <taxon>Phlebobranchia</taxon>
        <taxon>Cionidae</taxon>
        <taxon>Ciona</taxon>
    </lineage>
</organism>
<comment type="similarity">
    <text evidence="2">Belongs to the CWC22 family.</text>
</comment>
<name>H2YKS5_CIOSA</name>
<feature type="region of interest" description="Disordered" evidence="8">
    <location>
        <begin position="298"/>
        <end position="335"/>
    </location>
</feature>
<feature type="compositionally biased region" description="Low complexity" evidence="8">
    <location>
        <begin position="301"/>
        <end position="314"/>
    </location>
</feature>
<feature type="compositionally biased region" description="Basic and acidic residues" evidence="8">
    <location>
        <begin position="738"/>
        <end position="749"/>
    </location>
</feature>
<dbReference type="PANTHER" id="PTHR18034">
    <property type="entry name" value="CELL CYCLE CONTROL PROTEIN CWF22-RELATED"/>
    <property type="match status" value="1"/>
</dbReference>
<feature type="compositionally biased region" description="Basic and acidic residues" evidence="8">
    <location>
        <begin position="1"/>
        <end position="18"/>
    </location>
</feature>
<reference evidence="10" key="3">
    <citation type="submission" date="2025-09" db="UniProtKB">
        <authorList>
            <consortium name="Ensembl"/>
        </authorList>
    </citation>
    <scope>IDENTIFICATION</scope>
</reference>
<dbReference type="PANTHER" id="PTHR18034:SF3">
    <property type="entry name" value="PRE-MRNA-SPLICING FACTOR CWC22 HOMOLOG"/>
    <property type="match status" value="1"/>
</dbReference>
<reference evidence="10" key="2">
    <citation type="submission" date="2025-08" db="UniProtKB">
        <authorList>
            <consortium name="Ensembl"/>
        </authorList>
    </citation>
    <scope>IDENTIFICATION</scope>
</reference>